<protein>
    <submittedName>
        <fullName evidence="3">PglZ domain-containing protein</fullName>
    </submittedName>
</protein>
<evidence type="ECO:0000259" key="2">
    <source>
        <dbReference type="PROSITE" id="PS50110"/>
    </source>
</evidence>
<keyword evidence="1" id="KW-0597">Phosphoprotein</keyword>
<dbReference type="CDD" id="cd00156">
    <property type="entry name" value="REC"/>
    <property type="match status" value="1"/>
</dbReference>
<dbReference type="RefSeq" id="WP_158867062.1">
    <property type="nucleotide sequence ID" value="NZ_CP046401.1"/>
</dbReference>
<proteinExistence type="predicted"/>
<dbReference type="KEGG" id="mcos:GM418_13290"/>
<feature type="modified residue" description="4-aspartylphosphate" evidence="1">
    <location>
        <position position="54"/>
    </location>
</feature>
<dbReference type="SMART" id="SM00448">
    <property type="entry name" value="REC"/>
    <property type="match status" value="1"/>
</dbReference>
<dbReference type="PANTHER" id="PTHR43228">
    <property type="entry name" value="TWO-COMPONENT RESPONSE REGULATOR"/>
    <property type="match status" value="1"/>
</dbReference>
<dbReference type="Gene3D" id="3.40.50.2300">
    <property type="match status" value="1"/>
</dbReference>
<name>A0A6I6JU65_9BACT</name>
<sequence>MRKPRILWVDDEIDLLRPHIIFLQEKSYEVETANNGSDAVDKVKENFYDIIFLDENMPGMTGLETLTEIKSFSPNVPVVMITKSEEENIMDEAIGSKIADYLIKPVNPKQILLTLKKNIDQKRLVTQQTTSAYQMQFSRIGMRINDRLTYQEWVDIYKKLVHWEIELSSSEDSAMDQIIAMQKEDANKAFFKFIKENYLYWFQKEIGERPLLSTDIFKHKVFPMLDKGQKVFVLIIDNLRFDQWRTLSTVFENYFRTETEELYYSILPTATMYARNAMFAGLMPSEIEKIYPEFWEDDDNEGHKNYFEEQLLQKQMERFGRKEKLYYDKVSGIRLEKRISDNVKSILASDLSVMVFNFVDMISHARTEMDMIKELAGDEKAYRSLTLSWFNNSSLLELIKSLSENDIKLVVTTDHGAIRVDNPVKVIGERETNTNLRYKLGRNLNYKAKQVYEVRDPKLAFLPTPNVSTSYIFAQPTDFFAYPNNFNYYSNYYKDTFQHGGISMEEMIIPLITLGTKS</sequence>
<dbReference type="Pfam" id="PF00072">
    <property type="entry name" value="Response_reg"/>
    <property type="match status" value="1"/>
</dbReference>
<dbReference type="InterPro" id="IPR001789">
    <property type="entry name" value="Sig_transdc_resp-reg_receiver"/>
</dbReference>
<organism evidence="3 4">
    <name type="scientific">Maribellus comscasis</name>
    <dbReference type="NCBI Taxonomy" id="2681766"/>
    <lineage>
        <taxon>Bacteria</taxon>
        <taxon>Pseudomonadati</taxon>
        <taxon>Bacteroidota</taxon>
        <taxon>Bacteroidia</taxon>
        <taxon>Marinilabiliales</taxon>
        <taxon>Prolixibacteraceae</taxon>
        <taxon>Maribellus</taxon>
    </lineage>
</organism>
<dbReference type="AlphaFoldDB" id="A0A6I6JU65"/>
<dbReference type="EMBL" id="CP046401">
    <property type="protein sequence ID" value="QGY44600.1"/>
    <property type="molecule type" value="Genomic_DNA"/>
</dbReference>
<dbReference type="InterPro" id="IPR017850">
    <property type="entry name" value="Alkaline_phosphatase_core_sf"/>
</dbReference>
<reference evidence="3 4" key="1">
    <citation type="submission" date="2019-11" db="EMBL/GenBank/DDBJ databases">
        <authorList>
            <person name="Zheng R.K."/>
            <person name="Sun C.M."/>
        </authorList>
    </citation>
    <scope>NUCLEOTIDE SEQUENCE [LARGE SCALE GENOMIC DNA]</scope>
    <source>
        <strain evidence="3 4">WC007</strain>
    </source>
</reference>
<dbReference type="SUPFAM" id="SSF52172">
    <property type="entry name" value="CheY-like"/>
    <property type="match status" value="1"/>
</dbReference>
<evidence type="ECO:0000256" key="1">
    <source>
        <dbReference type="PROSITE-ProRule" id="PRU00169"/>
    </source>
</evidence>
<dbReference type="Proteomes" id="UP000428260">
    <property type="component" value="Chromosome"/>
</dbReference>
<dbReference type="GO" id="GO:0000160">
    <property type="term" value="P:phosphorelay signal transduction system"/>
    <property type="evidence" value="ECO:0007669"/>
    <property type="project" value="InterPro"/>
</dbReference>
<dbReference type="PANTHER" id="PTHR43228:SF1">
    <property type="entry name" value="TWO-COMPONENT RESPONSE REGULATOR ARR22"/>
    <property type="match status" value="1"/>
</dbReference>
<evidence type="ECO:0000313" key="3">
    <source>
        <dbReference type="EMBL" id="QGY44600.1"/>
    </source>
</evidence>
<dbReference type="Pfam" id="PF08665">
    <property type="entry name" value="PglZ"/>
    <property type="match status" value="1"/>
</dbReference>
<accession>A0A6I6JU65</accession>
<feature type="domain" description="Response regulatory" evidence="2">
    <location>
        <begin position="5"/>
        <end position="119"/>
    </location>
</feature>
<dbReference type="InterPro" id="IPR052048">
    <property type="entry name" value="ST_Response_Regulator"/>
</dbReference>
<dbReference type="PROSITE" id="PS50110">
    <property type="entry name" value="RESPONSE_REGULATORY"/>
    <property type="match status" value="1"/>
</dbReference>
<evidence type="ECO:0000313" key="4">
    <source>
        <dbReference type="Proteomes" id="UP000428260"/>
    </source>
</evidence>
<keyword evidence="4" id="KW-1185">Reference proteome</keyword>
<dbReference type="Gene3D" id="3.40.720.10">
    <property type="entry name" value="Alkaline Phosphatase, subunit A"/>
    <property type="match status" value="1"/>
</dbReference>
<dbReference type="SUPFAM" id="SSF53649">
    <property type="entry name" value="Alkaline phosphatase-like"/>
    <property type="match status" value="1"/>
</dbReference>
<dbReference type="InterPro" id="IPR011006">
    <property type="entry name" value="CheY-like_superfamily"/>
</dbReference>
<gene>
    <name evidence="3" type="ORF">GM418_13290</name>
</gene>